<accession>A0A8S3SPS3</accession>
<dbReference type="OrthoDB" id="6103839at2759"/>
<comment type="caution">
    <text evidence="1">The sequence shown here is derived from an EMBL/GenBank/DDBJ whole genome shotgun (WGS) entry which is preliminary data.</text>
</comment>
<dbReference type="Gene3D" id="2.120.10.30">
    <property type="entry name" value="TolB, C-terminal domain"/>
    <property type="match status" value="1"/>
</dbReference>
<organism evidence="1 2">
    <name type="scientific">Mytilus edulis</name>
    <name type="common">Blue mussel</name>
    <dbReference type="NCBI Taxonomy" id="6550"/>
    <lineage>
        <taxon>Eukaryota</taxon>
        <taxon>Metazoa</taxon>
        <taxon>Spiralia</taxon>
        <taxon>Lophotrochozoa</taxon>
        <taxon>Mollusca</taxon>
        <taxon>Bivalvia</taxon>
        <taxon>Autobranchia</taxon>
        <taxon>Pteriomorphia</taxon>
        <taxon>Mytilida</taxon>
        <taxon>Mytiloidea</taxon>
        <taxon>Mytilidae</taxon>
        <taxon>Mytilinae</taxon>
        <taxon>Mytilus</taxon>
    </lineage>
</organism>
<sequence length="273" mass="30876">MFPVSVNLRRQLDIRTSADHLIYSCIKLGYTLVIAKFTTGQLVICNVNGTDIDHISLSLYPQYITEVDSNTVAVSCTDSKIPVASTKICLINISTRSVTTIATSGKCYGISYYDNNLYAVIDTKNIHVMDLTGKVVRTIPAPSDEIFDITVDRHRLVCIDSSSIFCCSLDGTLMWEFKNDRYQLLHRVTTDADGNVYATDYNTHTVVAVSADKQQSEELITKSDGLNKPFAIYFEKKTTFWLFLIIWTEKVFCLTQTMIKTNFYLSSIFYLCM</sequence>
<dbReference type="InterPro" id="IPR011042">
    <property type="entry name" value="6-blade_b-propeller_TolB-like"/>
</dbReference>
<dbReference type="Proteomes" id="UP000683360">
    <property type="component" value="Unassembled WGS sequence"/>
</dbReference>
<gene>
    <name evidence="1" type="ORF">MEDL_36920</name>
</gene>
<keyword evidence="2" id="KW-1185">Reference proteome</keyword>
<evidence type="ECO:0000313" key="1">
    <source>
        <dbReference type="EMBL" id="CAG2223703.1"/>
    </source>
</evidence>
<reference evidence="1" key="1">
    <citation type="submission" date="2021-03" db="EMBL/GenBank/DDBJ databases">
        <authorList>
            <person name="Bekaert M."/>
        </authorList>
    </citation>
    <scope>NUCLEOTIDE SEQUENCE</scope>
</reference>
<dbReference type="AlphaFoldDB" id="A0A8S3SPS3"/>
<evidence type="ECO:0000313" key="2">
    <source>
        <dbReference type="Proteomes" id="UP000683360"/>
    </source>
</evidence>
<dbReference type="EMBL" id="CAJPWZ010001791">
    <property type="protein sequence ID" value="CAG2223703.1"/>
    <property type="molecule type" value="Genomic_DNA"/>
</dbReference>
<protein>
    <submittedName>
        <fullName evidence="1">Uncharacterized protein</fullName>
    </submittedName>
</protein>
<name>A0A8S3SPS3_MYTED</name>
<proteinExistence type="predicted"/>
<dbReference type="SUPFAM" id="SSF101898">
    <property type="entry name" value="NHL repeat"/>
    <property type="match status" value="1"/>
</dbReference>